<evidence type="ECO:0000313" key="2">
    <source>
        <dbReference type="Proteomes" id="UP000629287"/>
    </source>
</evidence>
<protein>
    <submittedName>
        <fullName evidence="1">Uncharacterized protein</fullName>
    </submittedName>
</protein>
<dbReference type="RefSeq" id="WP_046919775.1">
    <property type="nucleotide sequence ID" value="NZ_JADBGF010000001.1"/>
</dbReference>
<dbReference type="EMBL" id="JADBGF010000001">
    <property type="protein sequence ID" value="MBE1598978.1"/>
    <property type="molecule type" value="Genomic_DNA"/>
</dbReference>
<dbReference type="GeneID" id="86829665"/>
<dbReference type="AlphaFoldDB" id="A0A8I0P3T4"/>
<evidence type="ECO:0000313" key="1">
    <source>
        <dbReference type="EMBL" id="MBE1598978.1"/>
    </source>
</evidence>
<reference evidence="1 2" key="1">
    <citation type="submission" date="2020-10" db="EMBL/GenBank/DDBJ databases">
        <title>Sequencing the genomes of 1000 actinobacteria strains.</title>
        <authorList>
            <person name="Klenk H.-P."/>
        </authorList>
    </citation>
    <scope>NUCLEOTIDE SEQUENCE [LARGE SCALE GENOMIC DNA]</scope>
    <source>
        <strain evidence="1 2">DSM 41803</strain>
    </source>
</reference>
<dbReference type="Proteomes" id="UP000629287">
    <property type="component" value="Unassembled WGS sequence"/>
</dbReference>
<organism evidence="1 2">
    <name type="scientific">Streptomyces stelliscabiei</name>
    <dbReference type="NCBI Taxonomy" id="146820"/>
    <lineage>
        <taxon>Bacteria</taxon>
        <taxon>Bacillati</taxon>
        <taxon>Actinomycetota</taxon>
        <taxon>Actinomycetes</taxon>
        <taxon>Kitasatosporales</taxon>
        <taxon>Streptomycetaceae</taxon>
        <taxon>Streptomyces</taxon>
    </lineage>
</organism>
<accession>A0A8I0P3T4</accession>
<name>A0A8I0P3T4_9ACTN</name>
<sequence length="221" mass="24623">MICTLCDTREIEYGSLCASCTRATHERLTRLPRLWASLESWLTPGTTGSAQYGGRVRLAEAPLPLDSEVLDLRAEGGIVGVLEDWRTALYETRGWAQPERAASLGNRIWIAAGDLDRHLDWISRWYAGEAFGWDIRRLFQRVHRVVQPGHGLDRPKPTFLGHCIAVDPSGVICGAKIFADMRTAVQCEWCLCVYPPDRWLALRHFQPGNQAAPDGLQAAAA</sequence>
<dbReference type="OrthoDB" id="4247618at2"/>
<comment type="caution">
    <text evidence="1">The sequence shown here is derived from an EMBL/GenBank/DDBJ whole genome shotgun (WGS) entry which is preliminary data.</text>
</comment>
<keyword evidence="2" id="KW-1185">Reference proteome</keyword>
<gene>
    <name evidence="1" type="ORF">H4687_005107</name>
</gene>
<proteinExistence type="predicted"/>